<dbReference type="RefSeq" id="WP_183472840.1">
    <property type="nucleotide sequence ID" value="NZ_JACIBX010000007.1"/>
</dbReference>
<evidence type="ECO:0000313" key="2">
    <source>
        <dbReference type="Proteomes" id="UP000576152"/>
    </source>
</evidence>
<evidence type="ECO:0000313" key="1">
    <source>
        <dbReference type="EMBL" id="MBB3712530.1"/>
    </source>
</evidence>
<accession>A0ABR6HPQ3</accession>
<reference evidence="1 2" key="1">
    <citation type="submission" date="2020-08" db="EMBL/GenBank/DDBJ databases">
        <title>Genomic Encyclopedia of Type Strains, Phase III (KMG-III): the genomes of soil and plant-associated and newly described type strains.</title>
        <authorList>
            <person name="Whitman W."/>
        </authorList>
    </citation>
    <scope>NUCLEOTIDE SEQUENCE [LARGE SCALE GENOMIC DNA]</scope>
    <source>
        <strain evidence="1 2">CECT 8572</strain>
    </source>
</reference>
<gene>
    <name evidence="1" type="ORF">FHS00_002118</name>
</gene>
<keyword evidence="2" id="KW-1185">Reference proteome</keyword>
<protein>
    <recommendedName>
        <fullName evidence="3">AsmA-like C-terminal region</fullName>
    </recommendedName>
</protein>
<proteinExistence type="predicted"/>
<evidence type="ECO:0008006" key="3">
    <source>
        <dbReference type="Google" id="ProtNLM"/>
    </source>
</evidence>
<name>A0ABR6HPQ3_9RHOB</name>
<dbReference type="Proteomes" id="UP000576152">
    <property type="component" value="Unassembled WGS sequence"/>
</dbReference>
<dbReference type="EMBL" id="JACIBX010000007">
    <property type="protein sequence ID" value="MBB3712530.1"/>
    <property type="molecule type" value="Genomic_DNA"/>
</dbReference>
<sequence length="1100" mass="114776">MPHHPIRSRPSHPRRPRGLGAATVLRRGIGAGAGLLTALIGLPLALALTLPLLLVGQTVTAPGWITARVEAQAATMLAGGGIDFGEIALTLGHDLHPRVTLHDTVLRDADGGVLARVPEVEALFSPRGLLFERSVLAQEVVLRGAEIGLRRDPDGRLALRFEAAGGAGGEGLAGLLTRIDRLAARPGLAALERIRIEDLAIDYVDDRARRRWTSGTGRLALDMRAGMRLTGRLPLTATGQGRPGLLALSYDRPAGSEDAELRLILDRVSSRDIATQHPALNVLSVLDAPVSARLRGRIGMDGTPGPVSATLRLDAGALAPRQGGEPLRFDGAELALRFDPDTAHLALTRVAARGEMGRIEGHGEAYLRDFASGWPETVEAELQLDRLALSERIGLPGPVELDEAAATLRLRPAPFDLEIESLSATDAIGGARVAASGRVTHDGPGWQATLEAHADQLGRDRLLAHWPPGFRPGTREWIAGRIPEARLRDLALTLDRAPGEAPRIRLSHGFEEARLRPLDGMPPITGAAGRLVLGEGALQVDLDAGEVTAPEGGRIDLAGSRFAIPELGGSRPQGRIELAGEGAATAMLSLIDQPPLRVMQKAGKPVDMIDGTASARAVIELPLGGPVTPEQVNWAVDGVLSDATSGAILPGRRIAATRLEVTAGPERLEIKGPLTLDGLPADVTYLQPLGPAAEAARLDGSVELSQRFLDTFGIALPEDSLGGSGHAHLSMTLPRGAPPVVELTSDLAGVALRIPALGWAIAPGTTGRIEVAATLDATPRVDRIALDAGGLSARGSLRLRPQGGLDRARFDRLRLSDWLDVTADLVGRGAGETVGIEIRGGALDLRRASFGSGGGGDGGPVEIALDRLRVTEAVTLTDFRGSFSTRGGFSGRFGAQVNGAAPVSGLVVPDGGRAAVRVTGADAGAVLRAAGLYGTATGGVLDLMLLPEDAPGHYSGTLDVAGLRVRDAPAIAQLLDAISVVGLLQQLDGKGLAFDRILASFRLTPETLDIAQASATGPGLGISLDGRYSLGTRRMAFAGVVSPFYLVNSLGSFLTRPGEGLIGFNYTLGGTPEAPQVSVNPLSALTPGMFREIFRRAPPT</sequence>
<organism evidence="1 2">
    <name type="scientific">Limimaricola variabilis</name>
    <dbReference type="NCBI Taxonomy" id="1492771"/>
    <lineage>
        <taxon>Bacteria</taxon>
        <taxon>Pseudomonadati</taxon>
        <taxon>Pseudomonadota</taxon>
        <taxon>Alphaproteobacteria</taxon>
        <taxon>Rhodobacterales</taxon>
        <taxon>Paracoccaceae</taxon>
        <taxon>Limimaricola</taxon>
    </lineage>
</organism>
<comment type="caution">
    <text evidence="1">The sequence shown here is derived from an EMBL/GenBank/DDBJ whole genome shotgun (WGS) entry which is preliminary data.</text>
</comment>